<feature type="region of interest" description="Disordered" evidence="1">
    <location>
        <begin position="243"/>
        <end position="263"/>
    </location>
</feature>
<dbReference type="EnsemblPlants" id="Pp3c9_1150V3.3">
    <property type="protein sequence ID" value="Pp3c9_1150V3.3"/>
    <property type="gene ID" value="Pp3c9_1150"/>
</dbReference>
<reference evidence="3 5" key="1">
    <citation type="journal article" date="2008" name="Science">
        <title>The Physcomitrella genome reveals evolutionary insights into the conquest of land by plants.</title>
        <authorList>
            <person name="Rensing S."/>
            <person name="Lang D."/>
            <person name="Zimmer A."/>
            <person name="Terry A."/>
            <person name="Salamov A."/>
            <person name="Shapiro H."/>
            <person name="Nishiyama T."/>
            <person name="Perroud P.-F."/>
            <person name="Lindquist E."/>
            <person name="Kamisugi Y."/>
            <person name="Tanahashi T."/>
            <person name="Sakakibara K."/>
            <person name="Fujita T."/>
            <person name="Oishi K."/>
            <person name="Shin-I T."/>
            <person name="Kuroki Y."/>
            <person name="Toyoda A."/>
            <person name="Suzuki Y."/>
            <person name="Hashimoto A."/>
            <person name="Yamaguchi K."/>
            <person name="Sugano A."/>
            <person name="Kohara Y."/>
            <person name="Fujiyama A."/>
            <person name="Anterola A."/>
            <person name="Aoki S."/>
            <person name="Ashton N."/>
            <person name="Barbazuk W.B."/>
            <person name="Barker E."/>
            <person name="Bennetzen J."/>
            <person name="Bezanilla M."/>
            <person name="Blankenship R."/>
            <person name="Cho S.H."/>
            <person name="Dutcher S."/>
            <person name="Estelle M."/>
            <person name="Fawcett J.A."/>
            <person name="Gundlach H."/>
            <person name="Hanada K."/>
            <person name="Heyl A."/>
            <person name="Hicks K.A."/>
            <person name="Hugh J."/>
            <person name="Lohr M."/>
            <person name="Mayer K."/>
            <person name="Melkozernov A."/>
            <person name="Murata T."/>
            <person name="Nelson D."/>
            <person name="Pils B."/>
            <person name="Prigge M."/>
            <person name="Reiss B."/>
            <person name="Renner T."/>
            <person name="Rombauts S."/>
            <person name="Rushton P."/>
            <person name="Sanderfoot A."/>
            <person name="Schween G."/>
            <person name="Shiu S.-H."/>
            <person name="Stueber K."/>
            <person name="Theodoulou F.L."/>
            <person name="Tu H."/>
            <person name="Van de Peer Y."/>
            <person name="Verrier P.J."/>
            <person name="Waters E."/>
            <person name="Wood A."/>
            <person name="Yang L."/>
            <person name="Cove D."/>
            <person name="Cuming A."/>
            <person name="Hasebe M."/>
            <person name="Lucas S."/>
            <person name="Mishler D.B."/>
            <person name="Reski R."/>
            <person name="Grigoriev I."/>
            <person name="Quatrano R.S."/>
            <person name="Boore J.L."/>
        </authorList>
    </citation>
    <scope>NUCLEOTIDE SEQUENCE [LARGE SCALE GENOMIC DNA]</scope>
    <source>
        <strain evidence="4 5">cv. Gransden 2004</strain>
    </source>
</reference>
<dbReference type="RefSeq" id="XP_024385565.1">
    <property type="nucleotide sequence ID" value="XM_024529797.2"/>
</dbReference>
<dbReference type="OMA" id="GWHHPIK"/>
<dbReference type="FunCoup" id="A9SL89">
    <property type="interactions" value="1348"/>
</dbReference>
<dbReference type="Gene3D" id="2.60.40.10">
    <property type="entry name" value="Immunoglobulins"/>
    <property type="match status" value="1"/>
</dbReference>
<evidence type="ECO:0000313" key="5">
    <source>
        <dbReference type="Proteomes" id="UP000006727"/>
    </source>
</evidence>
<feature type="compositionally biased region" description="Polar residues" evidence="1">
    <location>
        <begin position="200"/>
        <end position="209"/>
    </location>
</feature>
<feature type="compositionally biased region" description="Basic and acidic residues" evidence="1">
    <location>
        <begin position="184"/>
        <end position="197"/>
    </location>
</feature>
<dbReference type="GeneID" id="112287106"/>
<evidence type="ECO:0000313" key="3">
    <source>
        <dbReference type="EMBL" id="PNR47633.1"/>
    </source>
</evidence>
<dbReference type="OrthoDB" id="531008at2759"/>
<accession>A9SL89</accession>
<dbReference type="KEGG" id="ppp:112287106"/>
<dbReference type="EnsemblPlants" id="Pp3c9_1150V3.1">
    <property type="protein sequence ID" value="Pp3c9_1150V3.1"/>
    <property type="gene ID" value="Pp3c9_1150"/>
</dbReference>
<dbReference type="InterPro" id="IPR032640">
    <property type="entry name" value="AMPK1_CBM"/>
</dbReference>
<evidence type="ECO:0000256" key="1">
    <source>
        <dbReference type="SAM" id="MobiDB-lite"/>
    </source>
</evidence>
<organism evidence="3">
    <name type="scientific">Physcomitrium patens</name>
    <name type="common">Spreading-leaved earth moss</name>
    <name type="synonym">Physcomitrella patens</name>
    <dbReference type="NCBI Taxonomy" id="3218"/>
    <lineage>
        <taxon>Eukaryota</taxon>
        <taxon>Viridiplantae</taxon>
        <taxon>Streptophyta</taxon>
        <taxon>Embryophyta</taxon>
        <taxon>Bryophyta</taxon>
        <taxon>Bryophytina</taxon>
        <taxon>Bryopsida</taxon>
        <taxon>Funariidae</taxon>
        <taxon>Funariales</taxon>
        <taxon>Funariaceae</taxon>
        <taxon>Physcomitrium</taxon>
    </lineage>
</organism>
<dbReference type="CDD" id="cd02859">
    <property type="entry name" value="E_set_AMPKbeta_like_N"/>
    <property type="match status" value="1"/>
</dbReference>
<feature type="domain" description="AMP-activated protein kinase glycogen-binding" evidence="2">
    <location>
        <begin position="457"/>
        <end position="547"/>
    </location>
</feature>
<dbReference type="PANTHER" id="PTHR47434:SF2">
    <property type="entry name" value="PROTEIN PTST HOMOLOG 3, CHLOROPLASTIC"/>
    <property type="match status" value="1"/>
</dbReference>
<reference evidence="3 5" key="2">
    <citation type="journal article" date="2018" name="Plant J.">
        <title>The Physcomitrella patens chromosome-scale assembly reveals moss genome structure and evolution.</title>
        <authorList>
            <person name="Lang D."/>
            <person name="Ullrich K.K."/>
            <person name="Murat F."/>
            <person name="Fuchs J."/>
            <person name="Jenkins J."/>
            <person name="Haas F.B."/>
            <person name="Piednoel M."/>
            <person name="Gundlach H."/>
            <person name="Van Bel M."/>
            <person name="Meyberg R."/>
            <person name="Vives C."/>
            <person name="Morata J."/>
            <person name="Symeonidi A."/>
            <person name="Hiss M."/>
            <person name="Muchero W."/>
            <person name="Kamisugi Y."/>
            <person name="Saleh O."/>
            <person name="Blanc G."/>
            <person name="Decker E.L."/>
            <person name="van Gessel N."/>
            <person name="Grimwood J."/>
            <person name="Hayes R.D."/>
            <person name="Graham S.W."/>
            <person name="Gunter L.E."/>
            <person name="McDaniel S.F."/>
            <person name="Hoernstein S.N.W."/>
            <person name="Larsson A."/>
            <person name="Li F.W."/>
            <person name="Perroud P.F."/>
            <person name="Phillips J."/>
            <person name="Ranjan P."/>
            <person name="Rokshar D.S."/>
            <person name="Rothfels C.J."/>
            <person name="Schneider L."/>
            <person name="Shu S."/>
            <person name="Stevenson D.W."/>
            <person name="Thummler F."/>
            <person name="Tillich M."/>
            <person name="Villarreal Aguilar J.C."/>
            <person name="Widiez T."/>
            <person name="Wong G.K."/>
            <person name="Wymore A."/>
            <person name="Zhang Y."/>
            <person name="Zimmer A.D."/>
            <person name="Quatrano R.S."/>
            <person name="Mayer K.F.X."/>
            <person name="Goodstein D."/>
            <person name="Casacuberta J.M."/>
            <person name="Vandepoele K."/>
            <person name="Reski R."/>
            <person name="Cuming A.C."/>
            <person name="Tuskan G.A."/>
            <person name="Maumus F."/>
            <person name="Salse J."/>
            <person name="Schmutz J."/>
            <person name="Rensing S.A."/>
        </authorList>
    </citation>
    <scope>NUCLEOTIDE SEQUENCE [LARGE SCALE GENOMIC DNA]</scope>
    <source>
        <strain evidence="4 5">cv. Gransden 2004</strain>
    </source>
</reference>
<dbReference type="SUPFAM" id="SSF81296">
    <property type="entry name" value="E set domains"/>
    <property type="match status" value="1"/>
</dbReference>
<feature type="region of interest" description="Disordered" evidence="1">
    <location>
        <begin position="181"/>
        <end position="209"/>
    </location>
</feature>
<dbReference type="PANTHER" id="PTHR47434">
    <property type="entry name" value="PROTEIN PTST HOMOLOG 3, CHLOROPLASTIC"/>
    <property type="match status" value="1"/>
</dbReference>
<name>A9SL89_PHYPA</name>
<sequence>MAPFIATMQGSTPSILCRREKVGFIAGDFSGFTGLRINCHGRDFIATITLPHYVCSTSSRYRDSSIRHNSRSSNRYKNGGSSFSKPVSLLPDDMKLLRDLREFISSADLPPYQVPSTRELARHGRQDLANAVRRRGEKVISQLLSNPNFSSSSSGTAKQFKPNSVVAASTESEVYETSNGVIKPKVDPNSRIGREGVTDEPQTTNLVPQQRPSLFTPQHKAIVEKRSLNFIDDNDRATVDDATQITNPGPSCMTYDEKKSKQGLPRTLDTVRLSEVAAACEEGDSDDENATELYTYEDSSDNQDDKHVRIEPTGNLGESRGSEAWQKPLLKSKSTLSFSNPVRESTANPRRNLEAVFDIMAKQRASDMPLQHSRHEKDLLSAGRTDSEAEVARLLALLHAREMENLKVLRELEETKAMLALVRAKHSAEMAQAKLVAVEKDLRLQVAEQALQSLKLTQVDWWGEGSRVELGGSFNGWEHHIQLLPDLSSKSSPVRPGTPSPLLWRIELWLYPGVYEIKFIVDGKWVLDNRREIVQGHMGQNNLLHVES</sequence>
<dbReference type="EMBL" id="ABEU02000009">
    <property type="protein sequence ID" value="PNR47633.1"/>
    <property type="molecule type" value="Genomic_DNA"/>
</dbReference>
<dbReference type="GO" id="GO:0019252">
    <property type="term" value="P:starch biosynthetic process"/>
    <property type="evidence" value="ECO:0000318"/>
    <property type="project" value="GO_Central"/>
</dbReference>
<gene>
    <name evidence="4" type="primary">LOC112287106</name>
    <name evidence="3" type="ORF">PHYPA_012106</name>
</gene>
<proteinExistence type="predicted"/>
<dbReference type="PaxDb" id="3218-PP1S90_101V6.1"/>
<dbReference type="InterPro" id="IPR014756">
    <property type="entry name" value="Ig_E-set"/>
</dbReference>
<feature type="region of interest" description="Disordered" evidence="1">
    <location>
        <begin position="297"/>
        <end position="326"/>
    </location>
</feature>
<dbReference type="Proteomes" id="UP000006727">
    <property type="component" value="Chromosome 9"/>
</dbReference>
<protein>
    <recommendedName>
        <fullName evidence="2">AMP-activated protein kinase glycogen-binding domain-containing protein</fullName>
    </recommendedName>
</protein>
<dbReference type="HOGENOM" id="CLU_040252_0_0_1"/>
<dbReference type="eggNOG" id="KOG1616">
    <property type="taxonomic scope" value="Eukaryota"/>
</dbReference>
<dbReference type="Pfam" id="PF16561">
    <property type="entry name" value="AMPK1_CBM"/>
    <property type="match status" value="1"/>
</dbReference>
<dbReference type="AlphaFoldDB" id="A9SL89"/>
<dbReference type="Gramene" id="Pp3c9_1150V3.1">
    <property type="protein sequence ID" value="Pp3c9_1150V3.1"/>
    <property type="gene ID" value="Pp3c9_1150"/>
</dbReference>
<keyword evidence="5" id="KW-1185">Reference proteome</keyword>
<reference evidence="4" key="3">
    <citation type="submission" date="2020-12" db="UniProtKB">
        <authorList>
            <consortium name="EnsemblPlants"/>
        </authorList>
    </citation>
    <scope>IDENTIFICATION</scope>
</reference>
<evidence type="ECO:0000313" key="4">
    <source>
        <dbReference type="EnsemblPlants" id="Pp3c9_1150V3.1"/>
    </source>
</evidence>
<evidence type="ECO:0000259" key="2">
    <source>
        <dbReference type="Pfam" id="PF16561"/>
    </source>
</evidence>
<dbReference type="GO" id="GO:0009507">
    <property type="term" value="C:chloroplast"/>
    <property type="evidence" value="ECO:0000318"/>
    <property type="project" value="GO_Central"/>
</dbReference>
<dbReference type="InterPro" id="IPR013783">
    <property type="entry name" value="Ig-like_fold"/>
</dbReference>
<dbReference type="Gramene" id="Pp3c9_1150V3.3">
    <property type="protein sequence ID" value="Pp3c9_1150V3.3"/>
    <property type="gene ID" value="Pp3c9_1150"/>
</dbReference>